<dbReference type="PANTHER" id="PTHR43827:SF3">
    <property type="entry name" value="NADP-DEPENDENT OXIDOREDUCTASE DOMAIN-CONTAINING PROTEIN"/>
    <property type="match status" value="1"/>
</dbReference>
<dbReference type="InterPro" id="IPR018170">
    <property type="entry name" value="Aldo/ket_reductase_CS"/>
</dbReference>
<comment type="similarity">
    <text evidence="1">Belongs to the aldo/keto reductase family.</text>
</comment>
<feature type="active site" description="Proton donor" evidence="4">
    <location>
        <position position="59"/>
    </location>
</feature>
<dbReference type="PRINTS" id="PR00069">
    <property type="entry name" value="ALDKETRDTASE"/>
</dbReference>
<dbReference type="EC" id="1.-.-.-" evidence="8"/>
<feature type="binding site" evidence="5">
    <location>
        <position position="121"/>
    </location>
    <ligand>
        <name>substrate</name>
    </ligand>
</feature>
<dbReference type="InterPro" id="IPR023210">
    <property type="entry name" value="NADP_OxRdtase_dom"/>
</dbReference>
<dbReference type="KEGG" id="cee:CENDO_03320"/>
<dbReference type="Proteomes" id="UP000296352">
    <property type="component" value="Chromosome"/>
</dbReference>
<dbReference type="InterPro" id="IPR036812">
    <property type="entry name" value="NAD(P)_OxRdtase_dom_sf"/>
</dbReference>
<dbReference type="FunFam" id="3.20.20.100:FF:000002">
    <property type="entry name" value="2,5-diketo-D-gluconic acid reductase A"/>
    <property type="match status" value="1"/>
</dbReference>
<dbReference type="EMBL" id="CP039247">
    <property type="protein sequence ID" value="QCB27958.1"/>
    <property type="molecule type" value="Genomic_DNA"/>
</dbReference>
<dbReference type="InterPro" id="IPR020471">
    <property type="entry name" value="AKR"/>
</dbReference>
<evidence type="ECO:0000256" key="1">
    <source>
        <dbReference type="ARBA" id="ARBA00007905"/>
    </source>
</evidence>
<protein>
    <submittedName>
        <fullName evidence="8">Putative oxidoreductase</fullName>
        <ecNumber evidence="8">1.-.-.-</ecNumber>
    </submittedName>
</protein>
<dbReference type="Gene3D" id="3.20.20.100">
    <property type="entry name" value="NADP-dependent oxidoreductase domain"/>
    <property type="match status" value="1"/>
</dbReference>
<dbReference type="SUPFAM" id="SSF51430">
    <property type="entry name" value="NAD(P)-linked oxidoreductase"/>
    <property type="match status" value="1"/>
</dbReference>
<dbReference type="PANTHER" id="PTHR43827">
    <property type="entry name" value="2,5-DIKETO-D-GLUCONIC ACID REDUCTASE"/>
    <property type="match status" value="1"/>
</dbReference>
<keyword evidence="9" id="KW-1185">Reference proteome</keyword>
<evidence type="ECO:0000259" key="7">
    <source>
        <dbReference type="Pfam" id="PF00248"/>
    </source>
</evidence>
<dbReference type="GO" id="GO:0016616">
    <property type="term" value="F:oxidoreductase activity, acting on the CH-OH group of donors, NAD or NADP as acceptor"/>
    <property type="evidence" value="ECO:0007669"/>
    <property type="project" value="UniProtKB-ARBA"/>
</dbReference>
<gene>
    <name evidence="8" type="ORF">CENDO_03320</name>
</gene>
<evidence type="ECO:0000313" key="9">
    <source>
        <dbReference type="Proteomes" id="UP000296352"/>
    </source>
</evidence>
<keyword evidence="2" id="KW-0521">NADP</keyword>
<name>A0A4V1CEF8_9CORY</name>
<reference evidence="8 9" key="1">
    <citation type="submission" date="2019-04" db="EMBL/GenBank/DDBJ databases">
        <title>Corynebacterium endometrii sp. nov., isolated from the uterus of a cow with endometritis.</title>
        <authorList>
            <person name="Ballas P."/>
            <person name="Ruckert C."/>
            <person name="Wagener K."/>
            <person name="Drillich M."/>
            <person name="Kaempfer P."/>
            <person name="Busse H.-J."/>
            <person name="Ehling-Schulz M."/>
        </authorList>
    </citation>
    <scope>NUCLEOTIDE SEQUENCE [LARGE SCALE GENOMIC DNA]</scope>
    <source>
        <strain evidence="8 9">LMM-1653</strain>
    </source>
</reference>
<dbReference type="AlphaFoldDB" id="A0A4V1CEF8"/>
<evidence type="ECO:0000313" key="8">
    <source>
        <dbReference type="EMBL" id="QCB27958.1"/>
    </source>
</evidence>
<keyword evidence="3 8" id="KW-0560">Oxidoreductase</keyword>
<dbReference type="Pfam" id="PF00248">
    <property type="entry name" value="Aldo_ket_red"/>
    <property type="match status" value="1"/>
</dbReference>
<evidence type="ECO:0000256" key="6">
    <source>
        <dbReference type="PIRSR" id="PIRSR000097-3"/>
    </source>
</evidence>
<dbReference type="CDD" id="cd19071">
    <property type="entry name" value="AKR_AKR1-5-like"/>
    <property type="match status" value="1"/>
</dbReference>
<evidence type="ECO:0000256" key="5">
    <source>
        <dbReference type="PIRSR" id="PIRSR000097-2"/>
    </source>
</evidence>
<accession>A0A4V1CEF8</accession>
<organism evidence="8 9">
    <name type="scientific">Corynebacterium endometrii</name>
    <dbReference type="NCBI Taxonomy" id="2488819"/>
    <lineage>
        <taxon>Bacteria</taxon>
        <taxon>Bacillati</taxon>
        <taxon>Actinomycetota</taxon>
        <taxon>Actinomycetes</taxon>
        <taxon>Mycobacteriales</taxon>
        <taxon>Corynebacteriaceae</taxon>
        <taxon>Corynebacterium</taxon>
    </lineage>
</organism>
<feature type="domain" description="NADP-dependent oxidoreductase" evidence="7">
    <location>
        <begin position="26"/>
        <end position="271"/>
    </location>
</feature>
<evidence type="ECO:0000256" key="2">
    <source>
        <dbReference type="ARBA" id="ARBA00022857"/>
    </source>
</evidence>
<feature type="site" description="Lowers pKa of active site Tyr" evidence="6">
    <location>
        <position position="88"/>
    </location>
</feature>
<evidence type="ECO:0000256" key="3">
    <source>
        <dbReference type="ARBA" id="ARBA00023002"/>
    </source>
</evidence>
<evidence type="ECO:0000256" key="4">
    <source>
        <dbReference type="PIRSR" id="PIRSR000097-1"/>
    </source>
</evidence>
<dbReference type="PIRSF" id="PIRSF000097">
    <property type="entry name" value="AKR"/>
    <property type="match status" value="1"/>
</dbReference>
<sequence length="291" mass="31676">MEPMADLSQINVPTVTLNDDREMPLLGLGTYKLRGAEGEKIVRQAIELGYRKFDTASMYANEDIVGKAINDAVAAGDVSRDEIFVTTKLWNDDQGRDNVAPAFHKSLTNLGLDYVDLYLVHWPCPAKGLYAETFDEIARMQGMGQIASIGVANFYEETLRDLASKTGVVPVSNQVELHPGFTQPELRKVHEELGVVTEAWAPIARGAVLDNPELKQVAGELGATEGQVALAYLMQLGISVIPKTATPSRLEENLGAAGVTLSSAQMDAIAGLEGREGFGRMFNDPRQWPED</sequence>
<dbReference type="PROSITE" id="PS00063">
    <property type="entry name" value="ALDOKETO_REDUCTASE_3"/>
    <property type="match status" value="1"/>
</dbReference>
<proteinExistence type="inferred from homology"/>